<dbReference type="Gene3D" id="3.40.50.1110">
    <property type="entry name" value="SGNH hydrolase"/>
    <property type="match status" value="2"/>
</dbReference>
<comment type="caution">
    <text evidence="2">The sequence shown here is derived from an EMBL/GenBank/DDBJ whole genome shotgun (WGS) entry which is preliminary data.</text>
</comment>
<protein>
    <submittedName>
        <fullName evidence="2">Outer membrane protein</fullName>
    </submittedName>
</protein>
<dbReference type="SUPFAM" id="SSF52266">
    <property type="entry name" value="SGNH hydrolase"/>
    <property type="match status" value="2"/>
</dbReference>
<proteinExistence type="predicted"/>
<feature type="signal peptide" evidence="1">
    <location>
        <begin position="1"/>
        <end position="22"/>
    </location>
</feature>
<gene>
    <name evidence="2" type="ORF">GCM10010992_12780</name>
</gene>
<evidence type="ECO:0000313" key="3">
    <source>
        <dbReference type="Proteomes" id="UP000620064"/>
    </source>
</evidence>
<dbReference type="InterPro" id="IPR036514">
    <property type="entry name" value="SGNH_hydro_sf"/>
</dbReference>
<accession>A0ABQ2NJ89</accession>
<keyword evidence="1" id="KW-0732">Signal</keyword>
<dbReference type="EMBL" id="BMLV01000002">
    <property type="protein sequence ID" value="GGP03628.1"/>
    <property type="molecule type" value="Genomic_DNA"/>
</dbReference>
<keyword evidence="3" id="KW-1185">Reference proteome</keyword>
<evidence type="ECO:0000256" key="1">
    <source>
        <dbReference type="SAM" id="SignalP"/>
    </source>
</evidence>
<dbReference type="PROSITE" id="PS51257">
    <property type="entry name" value="PROKAR_LIPOPROTEIN"/>
    <property type="match status" value="1"/>
</dbReference>
<feature type="chain" id="PRO_5046421497" evidence="1">
    <location>
        <begin position="23"/>
        <end position="496"/>
    </location>
</feature>
<evidence type="ECO:0000313" key="2">
    <source>
        <dbReference type="EMBL" id="GGP03628.1"/>
    </source>
</evidence>
<name>A0ABQ2NJ89_9FLAO</name>
<dbReference type="Proteomes" id="UP000620064">
    <property type="component" value="Unassembled WGS sequence"/>
</dbReference>
<sequence>MKKILISSLAVAGLLFTVSCNTDFETDVKDVKVTNGTADFTKYVALGNSLTSGYRDGALYLDGQNESYPSMIAQQMKLAGGAANFSQPLMSDNLGGIPAVGISNKLILAVSATGALSPTVASGSATNTIANIYKPESPIYNLGVPGAKSYHLVAPGYGNAAGLATGTANPYFVRFSSSPTTSVLADAMKINPTFFSLWIGNNDVLGYATSGGDGSNPITTEALFTQAYTALITTLTSAGAKGVVANIPEVTTIPFFTTVPYNPVPLDQASVTALNAQVFGPLKQILTAYGQGSRLNLLGLTNNPLLIKDESLTNLSTQITTALIGAGVNAQQAGLMGMVFGQARHATKADLIPLTTSSVIGTAPSSPLAVAPFNKYGVTFPLEDKHVLMANEVAEVSTATGKFNDIIYSLASSKGLAFVDANAKMKELSKSSGIQFDGVKYTARFVTGGTFSLDGVHLTGRGYAVIANEFIKAINNKYGSTLPMVNPNGYSGVTFP</sequence>
<organism evidence="2 3">
    <name type="scientific">Cloacibacterium rupense</name>
    <dbReference type="NCBI Taxonomy" id="517423"/>
    <lineage>
        <taxon>Bacteria</taxon>
        <taxon>Pseudomonadati</taxon>
        <taxon>Bacteroidota</taxon>
        <taxon>Flavobacteriia</taxon>
        <taxon>Flavobacteriales</taxon>
        <taxon>Weeksellaceae</taxon>
    </lineage>
</organism>
<reference evidence="3" key="1">
    <citation type="journal article" date="2019" name="Int. J. Syst. Evol. Microbiol.">
        <title>The Global Catalogue of Microorganisms (GCM) 10K type strain sequencing project: providing services to taxonomists for standard genome sequencing and annotation.</title>
        <authorList>
            <consortium name="The Broad Institute Genomics Platform"/>
            <consortium name="The Broad Institute Genome Sequencing Center for Infectious Disease"/>
            <person name="Wu L."/>
            <person name="Ma J."/>
        </authorList>
    </citation>
    <scope>NUCLEOTIDE SEQUENCE [LARGE SCALE GENOMIC DNA]</scope>
    <source>
        <strain evidence="3">CGMCC 1.7656</strain>
    </source>
</reference>
<dbReference type="RefSeq" id="WP_188617243.1">
    <property type="nucleotide sequence ID" value="NZ_BMLV01000002.1"/>
</dbReference>